<name>A0ABQ7JG51_9APIC</name>
<gene>
    <name evidence="1" type="ORF">IE077_001472</name>
</gene>
<comment type="caution">
    <text evidence="1">The sequence shown here is derived from an EMBL/GenBank/DDBJ whole genome shotgun (WGS) entry which is preliminary data.</text>
</comment>
<dbReference type="Gene3D" id="3.40.50.1820">
    <property type="entry name" value="alpha/beta hydrolase"/>
    <property type="match status" value="1"/>
</dbReference>
<dbReference type="SUPFAM" id="SSF53474">
    <property type="entry name" value="alpha/beta-Hydrolases"/>
    <property type="match status" value="1"/>
</dbReference>
<dbReference type="PANTHER" id="PTHR42103">
    <property type="entry name" value="ALPHA/BETA-HYDROLASES SUPERFAMILY PROTEIN"/>
    <property type="match status" value="1"/>
</dbReference>
<organism evidence="1 2">
    <name type="scientific">Cardiosporidium cionae</name>
    <dbReference type="NCBI Taxonomy" id="476202"/>
    <lineage>
        <taxon>Eukaryota</taxon>
        <taxon>Sar</taxon>
        <taxon>Alveolata</taxon>
        <taxon>Apicomplexa</taxon>
        <taxon>Aconoidasida</taxon>
        <taxon>Nephromycida</taxon>
        <taxon>Cardiosporidium</taxon>
    </lineage>
</organism>
<protein>
    <submittedName>
        <fullName evidence="1">Esterase/lipase/thioesterase domain-containing protein</fullName>
    </submittedName>
</protein>
<dbReference type="Proteomes" id="UP000823046">
    <property type="component" value="Unassembled WGS sequence"/>
</dbReference>
<evidence type="ECO:0000313" key="2">
    <source>
        <dbReference type="Proteomes" id="UP000823046"/>
    </source>
</evidence>
<sequence>MASDPACYRVNRTPFKVQCENSVTLAGRLWHSFSNSSPINLESCPLLVCVHPWSKLGGSSENMHSIAKIAALRGIPAITFDHRGVGESTGCSTIQGMDEVEDVIAVCHYAATSFGAKKIVLVGSSAGSALDKVEEIQMYVALGYVFGCFTRILFGKHFENVLQSKKPKLFIQGSQDAFTKVATLDAYLKRSVGPTTKLIFPDIGHFDLEGSSYGNELVEAILKFITEGKVEGTPSSTG</sequence>
<proteinExistence type="predicted"/>
<keyword evidence="2" id="KW-1185">Reference proteome</keyword>
<dbReference type="EMBL" id="JADAQX010000008">
    <property type="protein sequence ID" value="KAF8822997.1"/>
    <property type="molecule type" value="Genomic_DNA"/>
</dbReference>
<reference evidence="1 2" key="1">
    <citation type="journal article" date="2020" name="bioRxiv">
        <title>Metabolic contributions of an alphaproteobacterial endosymbiont in the apicomplexan Cardiosporidium cionae.</title>
        <authorList>
            <person name="Hunter E.S."/>
            <person name="Paight C.J."/>
            <person name="Lane C.E."/>
        </authorList>
    </citation>
    <scope>NUCLEOTIDE SEQUENCE [LARGE SCALE GENOMIC DNA]</scope>
    <source>
        <strain evidence="1">ESH_2018</strain>
    </source>
</reference>
<evidence type="ECO:0000313" key="1">
    <source>
        <dbReference type="EMBL" id="KAF8822997.1"/>
    </source>
</evidence>
<dbReference type="PANTHER" id="PTHR42103:SF2">
    <property type="entry name" value="AB HYDROLASE-1 DOMAIN-CONTAINING PROTEIN"/>
    <property type="match status" value="1"/>
</dbReference>
<dbReference type="InterPro" id="IPR029058">
    <property type="entry name" value="AB_hydrolase_fold"/>
</dbReference>
<accession>A0ABQ7JG51</accession>